<feature type="compositionally biased region" description="Acidic residues" evidence="1">
    <location>
        <begin position="398"/>
        <end position="407"/>
    </location>
</feature>
<feature type="compositionally biased region" description="Basic and acidic residues" evidence="1">
    <location>
        <begin position="443"/>
        <end position="471"/>
    </location>
</feature>
<feature type="region of interest" description="Disordered" evidence="1">
    <location>
        <begin position="1"/>
        <end position="66"/>
    </location>
</feature>
<evidence type="ECO:0000313" key="2">
    <source>
        <dbReference type="EMBL" id="KAG0663716.1"/>
    </source>
</evidence>
<reference evidence="2 3" key="1">
    <citation type="submission" date="2020-11" db="EMBL/GenBank/DDBJ databases">
        <title>Kefir isolates.</title>
        <authorList>
            <person name="Marcisauskas S."/>
            <person name="Kim Y."/>
            <person name="Blasche S."/>
        </authorList>
    </citation>
    <scope>NUCLEOTIDE SEQUENCE [LARGE SCALE GENOMIC DNA]</scope>
    <source>
        <strain evidence="2 3">KR</strain>
    </source>
</reference>
<dbReference type="EMBL" id="PUHQ01000018">
    <property type="protein sequence ID" value="KAG0663716.1"/>
    <property type="molecule type" value="Genomic_DNA"/>
</dbReference>
<keyword evidence="3" id="KW-1185">Reference proteome</keyword>
<feature type="compositionally biased region" description="Low complexity" evidence="1">
    <location>
        <begin position="94"/>
        <end position="121"/>
    </location>
</feature>
<feature type="region of interest" description="Disordered" evidence="1">
    <location>
        <begin position="87"/>
        <end position="135"/>
    </location>
</feature>
<dbReference type="OrthoDB" id="27934at2759"/>
<evidence type="ECO:0000313" key="3">
    <source>
        <dbReference type="Proteomes" id="UP000777482"/>
    </source>
</evidence>
<feature type="region of interest" description="Disordered" evidence="1">
    <location>
        <begin position="318"/>
        <end position="471"/>
    </location>
</feature>
<accession>A0A9P6W638</accession>
<organism evidence="2 3">
    <name type="scientific">Rhodotorula mucilaginosa</name>
    <name type="common">Yeast</name>
    <name type="synonym">Rhodotorula rubra</name>
    <dbReference type="NCBI Taxonomy" id="5537"/>
    <lineage>
        <taxon>Eukaryota</taxon>
        <taxon>Fungi</taxon>
        <taxon>Dikarya</taxon>
        <taxon>Basidiomycota</taxon>
        <taxon>Pucciniomycotina</taxon>
        <taxon>Microbotryomycetes</taxon>
        <taxon>Sporidiobolales</taxon>
        <taxon>Sporidiobolaceae</taxon>
        <taxon>Rhodotorula</taxon>
    </lineage>
</organism>
<proteinExistence type="predicted"/>
<dbReference type="AlphaFoldDB" id="A0A9P6W638"/>
<feature type="compositionally biased region" description="Pro residues" evidence="1">
    <location>
        <begin position="1"/>
        <end position="13"/>
    </location>
</feature>
<evidence type="ECO:0000256" key="1">
    <source>
        <dbReference type="SAM" id="MobiDB-lite"/>
    </source>
</evidence>
<dbReference type="Proteomes" id="UP000777482">
    <property type="component" value="Unassembled WGS sequence"/>
</dbReference>
<comment type="caution">
    <text evidence="2">The sequence shown here is derived from an EMBL/GenBank/DDBJ whole genome shotgun (WGS) entry which is preliminary data.</text>
</comment>
<protein>
    <submittedName>
        <fullName evidence="2">Uncharacterized protein</fullName>
    </submittedName>
</protein>
<sequence length="471" mass="51051">MIYPPVPYPPIPRCSPKSVTEPVEVAPVEPSHPDFEAASTTPSRPPSPQRSPNASDSGAIPTRETSLALDARAVDLVLPTASVQPPQLQATLNRARPSAARPSFSSSSRSPLTAAVSSSSRAPPPPGQATSTTWADDIHAKASLATEILRLEHRVALLRKARRVQLANDHRAERDSTAKLERRAEKWREAGALAAELLLDRFGVVVSAAASTFSSSPLNAGRPSTTLFGSSTFLDDDDTASDYLPTPLTTTSRVFSSLGGPSHADRLADFRRSLTATAHARGISEQEVLRQLEEEEGLDPLQSPEVEFDRMLLTPTRAGRKRKRREEARVVTRGLDDDEEDQKPDFASSSSASITTRSLPGWKPPRAERGDAPFPQSRMTTKKEQLSSPRLPPPPIDSGDDDDDDDELMRALDTVLAEGSGSGQRRFRPPPAGYLPSQPASDQPREAQHLDQETELAGRRDDGEDRAANLN</sequence>
<name>A0A9P6W638_RHOMI</name>
<gene>
    <name evidence="2" type="ORF">C6P46_002285</name>
</gene>